<name>T0ZGR2_9ZZZZ</name>
<dbReference type="GO" id="GO:0016491">
    <property type="term" value="F:oxidoreductase activity"/>
    <property type="evidence" value="ECO:0007669"/>
    <property type="project" value="InterPro"/>
</dbReference>
<sequence length="220" mass="23469">MLGAGGALIVGIPLRAAHAATPPVPLALLGDNWTRLSAFVSIEPNGRTLIGARAPDTGQGVRTALPRIIADELDADWTRVEVLALPLGVEDDNGKPRWLYGPQHAGGSRNIPEAWQDLRSIGAAARWLLRNAAAQRWNLPADRLTTRAGWVLSPDGRRLDYGELAAAAAQLQLPDAGVALKSASDYRLIGQPARDVDARAIVSGRQAYAFDQTWGDGYVA</sequence>
<organism evidence="2">
    <name type="scientific">mine drainage metagenome</name>
    <dbReference type="NCBI Taxonomy" id="410659"/>
    <lineage>
        <taxon>unclassified sequences</taxon>
        <taxon>metagenomes</taxon>
        <taxon>ecological metagenomes</taxon>
    </lineage>
</organism>
<proteinExistence type="predicted"/>
<comment type="caution">
    <text evidence="2">The sequence shown here is derived from an EMBL/GenBank/DDBJ whole genome shotgun (WGS) entry which is preliminary data.</text>
</comment>
<feature type="non-terminal residue" evidence="2">
    <location>
        <position position="220"/>
    </location>
</feature>
<evidence type="ECO:0000313" key="2">
    <source>
        <dbReference type="EMBL" id="EQD43522.1"/>
    </source>
</evidence>
<evidence type="ECO:0000259" key="1">
    <source>
        <dbReference type="Pfam" id="PF20256"/>
    </source>
</evidence>
<dbReference type="AlphaFoldDB" id="T0ZGR2"/>
<reference evidence="2" key="1">
    <citation type="submission" date="2013-08" db="EMBL/GenBank/DDBJ databases">
        <authorList>
            <person name="Mendez C."/>
            <person name="Richter M."/>
            <person name="Ferrer M."/>
            <person name="Sanchez J."/>
        </authorList>
    </citation>
    <scope>NUCLEOTIDE SEQUENCE</scope>
</reference>
<dbReference type="InterPro" id="IPR052516">
    <property type="entry name" value="N-heterocyclic_Hydroxylase"/>
</dbReference>
<dbReference type="PANTHER" id="PTHR47495:SF1">
    <property type="entry name" value="BLL3820 PROTEIN"/>
    <property type="match status" value="1"/>
</dbReference>
<feature type="domain" description="Aldehyde oxidase/xanthine dehydrogenase second molybdopterin binding" evidence="1">
    <location>
        <begin position="37"/>
        <end position="187"/>
    </location>
</feature>
<dbReference type="InterPro" id="IPR046867">
    <property type="entry name" value="AldOxase/xan_DH_MoCoBD2"/>
</dbReference>
<gene>
    <name evidence="2" type="ORF">B2A_09857</name>
</gene>
<reference evidence="2" key="2">
    <citation type="journal article" date="2014" name="ISME J.">
        <title>Microbial stratification in low pH oxic and suboxic macroscopic growths along an acid mine drainage.</title>
        <authorList>
            <person name="Mendez-Garcia C."/>
            <person name="Mesa V."/>
            <person name="Sprenger R.R."/>
            <person name="Richter M."/>
            <person name="Diez M.S."/>
            <person name="Solano J."/>
            <person name="Bargiela R."/>
            <person name="Golyshina O.V."/>
            <person name="Manteca A."/>
            <person name="Ramos J.L."/>
            <person name="Gallego J.R."/>
            <person name="Llorente I."/>
            <person name="Martins Dos Santos V.A."/>
            <person name="Jensen O.N."/>
            <person name="Pelaez A.I."/>
            <person name="Sanchez J."/>
            <person name="Ferrer M."/>
        </authorList>
    </citation>
    <scope>NUCLEOTIDE SEQUENCE</scope>
</reference>
<dbReference type="EMBL" id="AUZZ01007118">
    <property type="protein sequence ID" value="EQD43522.1"/>
    <property type="molecule type" value="Genomic_DNA"/>
</dbReference>
<dbReference type="InterPro" id="IPR037165">
    <property type="entry name" value="AldOxase/xan_DH_Mopterin-bd_sf"/>
</dbReference>
<accession>T0ZGR2</accession>
<protein>
    <submittedName>
        <fullName evidence="2">Isoquinoline 1-oxidoreductase beta subunit</fullName>
    </submittedName>
</protein>
<dbReference type="Gene3D" id="3.30.365.10">
    <property type="entry name" value="Aldehyde oxidase/xanthine dehydrogenase, molybdopterin binding domain"/>
    <property type="match status" value="1"/>
</dbReference>
<dbReference type="SUPFAM" id="SSF56003">
    <property type="entry name" value="Molybdenum cofactor-binding domain"/>
    <property type="match status" value="1"/>
</dbReference>
<dbReference type="PANTHER" id="PTHR47495">
    <property type="entry name" value="ALDEHYDE DEHYDROGENASE"/>
    <property type="match status" value="1"/>
</dbReference>
<dbReference type="Pfam" id="PF20256">
    <property type="entry name" value="MoCoBD_2"/>
    <property type="match status" value="1"/>
</dbReference>